<organism evidence="6 7">
    <name type="scientific">Shewanella colwelliana</name>
    <name type="common">Alteromonas colwelliana</name>
    <dbReference type="NCBI Taxonomy" id="23"/>
    <lineage>
        <taxon>Bacteria</taxon>
        <taxon>Pseudomonadati</taxon>
        <taxon>Pseudomonadota</taxon>
        <taxon>Gammaproteobacteria</taxon>
        <taxon>Alteromonadales</taxon>
        <taxon>Shewanellaceae</taxon>
        <taxon>Shewanella</taxon>
    </lineage>
</organism>
<dbReference type="GO" id="GO:1990281">
    <property type="term" value="C:efflux pump complex"/>
    <property type="evidence" value="ECO:0007669"/>
    <property type="project" value="TreeGrafter"/>
</dbReference>
<feature type="domain" description="Multidrug resistance protein MdtA-like barrel-sandwich hybrid" evidence="3">
    <location>
        <begin position="66"/>
        <end position="187"/>
    </location>
</feature>
<dbReference type="Gene3D" id="2.40.30.170">
    <property type="match status" value="1"/>
</dbReference>
<feature type="domain" description="CusB-like beta-barrel" evidence="4">
    <location>
        <begin position="199"/>
        <end position="270"/>
    </location>
</feature>
<feature type="domain" description="YknX-like C-terminal permuted SH3-like" evidence="5">
    <location>
        <begin position="279"/>
        <end position="345"/>
    </location>
</feature>
<dbReference type="RefSeq" id="WP_069671942.1">
    <property type="nucleotide sequence ID" value="NZ_JBHOHD010000001.1"/>
</dbReference>
<dbReference type="FunFam" id="2.40.30.170:FF:000010">
    <property type="entry name" value="Efflux RND transporter periplasmic adaptor subunit"/>
    <property type="match status" value="1"/>
</dbReference>
<dbReference type="PANTHER" id="PTHR30469:SF13">
    <property type="entry name" value="HAE1 FAMILY EFFLUX PUMP MFP COMPONENT"/>
    <property type="match status" value="1"/>
</dbReference>
<proteinExistence type="inferred from homology"/>
<evidence type="ECO:0000313" key="7">
    <source>
        <dbReference type="Proteomes" id="UP000095230"/>
    </source>
</evidence>
<evidence type="ECO:0000259" key="5">
    <source>
        <dbReference type="Pfam" id="PF25989"/>
    </source>
</evidence>
<dbReference type="EMBL" id="MCBT01000046">
    <property type="protein sequence ID" value="OEG72902.1"/>
    <property type="molecule type" value="Genomic_DNA"/>
</dbReference>
<keyword evidence="2" id="KW-0175">Coiled coil</keyword>
<dbReference type="Pfam" id="PF25917">
    <property type="entry name" value="BSH_RND"/>
    <property type="match status" value="1"/>
</dbReference>
<dbReference type="Pfam" id="PF25989">
    <property type="entry name" value="YknX_C"/>
    <property type="match status" value="1"/>
</dbReference>
<evidence type="ECO:0000256" key="2">
    <source>
        <dbReference type="SAM" id="Coils"/>
    </source>
</evidence>
<dbReference type="Gene3D" id="1.10.287.470">
    <property type="entry name" value="Helix hairpin bin"/>
    <property type="match status" value="1"/>
</dbReference>
<dbReference type="OrthoDB" id="9806939at2"/>
<comment type="caution">
    <text evidence="6">The sequence shown here is derived from an EMBL/GenBank/DDBJ whole genome shotgun (WGS) entry which is preliminary data.</text>
</comment>
<evidence type="ECO:0000259" key="3">
    <source>
        <dbReference type="Pfam" id="PF25917"/>
    </source>
</evidence>
<evidence type="ECO:0000259" key="4">
    <source>
        <dbReference type="Pfam" id="PF25954"/>
    </source>
</evidence>
<gene>
    <name evidence="6" type="ORF">BEL05_11620</name>
</gene>
<dbReference type="Pfam" id="PF25954">
    <property type="entry name" value="Beta-barrel_RND_2"/>
    <property type="match status" value="1"/>
</dbReference>
<dbReference type="STRING" id="23.BEL05_11620"/>
<dbReference type="Proteomes" id="UP000095230">
    <property type="component" value="Unassembled WGS sequence"/>
</dbReference>
<dbReference type="InterPro" id="IPR006143">
    <property type="entry name" value="RND_pump_MFP"/>
</dbReference>
<evidence type="ECO:0000256" key="1">
    <source>
        <dbReference type="ARBA" id="ARBA00009477"/>
    </source>
</evidence>
<dbReference type="Gene3D" id="2.40.50.100">
    <property type="match status" value="1"/>
</dbReference>
<dbReference type="SUPFAM" id="SSF111369">
    <property type="entry name" value="HlyD-like secretion proteins"/>
    <property type="match status" value="1"/>
</dbReference>
<name>A0A1E5IQS8_SHECO</name>
<comment type="similarity">
    <text evidence="1">Belongs to the membrane fusion protein (MFP) (TC 8.A.1) family.</text>
</comment>
<dbReference type="InterPro" id="IPR058637">
    <property type="entry name" value="YknX-like_C"/>
</dbReference>
<sequence>MKKTLCVTVLLIVVLSLLAYSQLGEARKSSDKPVPARVVPIVSGLVSAHQLSQHISLIGKLEASRSVLIAAEVAGKIKHIGVEANQAISANQTLVVIEDTKSKANVAEAKAYLSDEQRKLAEFSKLITKNAITQTEIDAQKASVDIAQARLQAAQAQLDFHTIKAPFGGTAGLVDFSLGKMVSAGTELLSLDDLSSMRLDIQVPEVYLSRLTIGMQVTATNRAWQGEIFTGQVIAIDPRINPETLNLKVRVNFDNSEHKLKPGMLMSANVGFAPISEPVIPVQALEYSGTKRFVYVIDADNRAKRTEVSLGARIGDEVLISQGVKVGERIVVQGLVNMRDGLQVDDLSSQLAEGGKVDERGRS</sequence>
<dbReference type="NCBIfam" id="TIGR01730">
    <property type="entry name" value="RND_mfp"/>
    <property type="match status" value="1"/>
</dbReference>
<reference evidence="6 7" key="1">
    <citation type="submission" date="2016-07" db="EMBL/GenBank/DDBJ databases">
        <title>Whole-genome of two Shewanella species isolated from a digestive organ of sea cucumber Apostichopus japonicus Selenka 1867.</title>
        <authorList>
            <person name="Hong H.-H."/>
            <person name="Choi H."/>
            <person name="Cheon S."/>
            <person name="Oh J.-S."/>
            <person name="Lee H.-G."/>
            <person name="Park C."/>
        </authorList>
    </citation>
    <scope>NUCLEOTIDE SEQUENCE [LARGE SCALE GENOMIC DNA]</scope>
    <source>
        <strain evidence="6 7">CSB03KR</strain>
    </source>
</reference>
<protein>
    <submittedName>
        <fullName evidence="6">Efflux transporter periplasmic adaptor subunit</fullName>
    </submittedName>
</protein>
<feature type="coiled-coil region" evidence="2">
    <location>
        <begin position="137"/>
        <end position="164"/>
    </location>
</feature>
<evidence type="ECO:0000313" key="6">
    <source>
        <dbReference type="EMBL" id="OEG72902.1"/>
    </source>
</evidence>
<dbReference type="InterPro" id="IPR058625">
    <property type="entry name" value="MdtA-like_BSH"/>
</dbReference>
<dbReference type="FunFam" id="2.40.420.20:FF:000007">
    <property type="entry name" value="HAE1 family efflux pump MFP component"/>
    <property type="match status" value="1"/>
</dbReference>
<dbReference type="AlphaFoldDB" id="A0A1E5IQS8"/>
<accession>A0A1E5IQS8</accession>
<dbReference type="InterPro" id="IPR058792">
    <property type="entry name" value="Beta-barrel_RND_2"/>
</dbReference>
<dbReference type="GO" id="GO:0015562">
    <property type="term" value="F:efflux transmembrane transporter activity"/>
    <property type="evidence" value="ECO:0007669"/>
    <property type="project" value="TreeGrafter"/>
</dbReference>
<dbReference type="PANTHER" id="PTHR30469">
    <property type="entry name" value="MULTIDRUG RESISTANCE PROTEIN MDTA"/>
    <property type="match status" value="1"/>
</dbReference>
<dbReference type="Gene3D" id="2.40.420.20">
    <property type="match status" value="1"/>
</dbReference>